<proteinExistence type="predicted"/>
<dbReference type="GO" id="GO:0004553">
    <property type="term" value="F:hydrolase activity, hydrolyzing O-glycosyl compounds"/>
    <property type="evidence" value="ECO:0007669"/>
    <property type="project" value="InterPro"/>
</dbReference>
<evidence type="ECO:0000313" key="3">
    <source>
        <dbReference type="Proteomes" id="UP000092671"/>
    </source>
</evidence>
<dbReference type="CDD" id="cd03786">
    <property type="entry name" value="GTB_UDP-GlcNAc_2-Epimerase"/>
    <property type="match status" value="1"/>
</dbReference>
<evidence type="ECO:0000313" key="2">
    <source>
        <dbReference type="EMBL" id="OBX48709.1"/>
    </source>
</evidence>
<dbReference type="PANTHER" id="PTHR43174:SF3">
    <property type="entry name" value="UDP-N-ACETYLGLUCOSAMINE 2-EPIMERASE"/>
    <property type="match status" value="1"/>
</dbReference>
<dbReference type="Gene3D" id="3.40.50.2000">
    <property type="entry name" value="Glycogen Phosphorylase B"/>
    <property type="match status" value="2"/>
</dbReference>
<dbReference type="EMBL" id="LZDN01000043">
    <property type="protein sequence ID" value="OBX48709.1"/>
    <property type="molecule type" value="Genomic_DNA"/>
</dbReference>
<dbReference type="InterPro" id="IPR029767">
    <property type="entry name" value="WecB-like"/>
</dbReference>
<gene>
    <name evidence="2" type="ORF">A9Z60_04800</name>
</gene>
<dbReference type="AlphaFoldDB" id="A0A1B8PI05"/>
<reference evidence="2 3" key="1">
    <citation type="submission" date="2016-06" db="EMBL/GenBank/DDBJ databases">
        <title>Draft genome of Moraxella nonliquefaciens CCUG 60284.</title>
        <authorList>
            <person name="Salva-Serra F."/>
            <person name="Engstrom-Jakobsson H."/>
            <person name="Thorell K."/>
            <person name="Gonzales-Siles L."/>
            <person name="Karlsson R."/>
            <person name="Boulund F."/>
            <person name="Engstrand L."/>
            <person name="Kristiansson E."/>
            <person name="Moore E."/>
        </authorList>
    </citation>
    <scope>NUCLEOTIDE SEQUENCE [LARGE SCALE GENOMIC DNA]</scope>
    <source>
        <strain evidence="2 3">CCUG 60284</strain>
    </source>
</reference>
<dbReference type="SUPFAM" id="SSF53756">
    <property type="entry name" value="UDP-Glycosyltransferase/glycogen phosphorylase"/>
    <property type="match status" value="1"/>
</dbReference>
<dbReference type="InterPro" id="IPR003331">
    <property type="entry name" value="UDP_GlcNAc_Epimerase_2_dom"/>
</dbReference>
<accession>A0A1B8PI05</accession>
<comment type="caution">
    <text evidence="2">The sequence shown here is derived from an EMBL/GenBank/DDBJ whole genome shotgun (WGS) entry which is preliminary data.</text>
</comment>
<feature type="domain" description="UDP-N-acetylglucosamine 2-epimerase" evidence="1">
    <location>
        <begin position="26"/>
        <end position="353"/>
    </location>
</feature>
<dbReference type="PANTHER" id="PTHR43174">
    <property type="entry name" value="UDP-N-ACETYLGLUCOSAMINE 2-EPIMERASE"/>
    <property type="match status" value="1"/>
</dbReference>
<name>A0A1B8PI05_MORNO</name>
<evidence type="ECO:0000259" key="1">
    <source>
        <dbReference type="Pfam" id="PF02350"/>
    </source>
</evidence>
<dbReference type="NCBIfam" id="TIGR03568">
    <property type="entry name" value="NeuC_NnaA"/>
    <property type="match status" value="1"/>
</dbReference>
<dbReference type="Proteomes" id="UP000092671">
    <property type="component" value="Unassembled WGS sequence"/>
</dbReference>
<protein>
    <submittedName>
        <fullName evidence="2">UDP-N-acetyl-D-glucosamine 2-epimerase, UDP-hydrolysing</fullName>
    </submittedName>
</protein>
<organism evidence="2 3">
    <name type="scientific">Moraxella nonliquefaciens</name>
    <dbReference type="NCBI Taxonomy" id="478"/>
    <lineage>
        <taxon>Bacteria</taxon>
        <taxon>Pseudomonadati</taxon>
        <taxon>Pseudomonadota</taxon>
        <taxon>Gammaproteobacteria</taxon>
        <taxon>Moraxellales</taxon>
        <taxon>Moraxellaceae</taxon>
        <taxon>Moraxella</taxon>
    </lineage>
</organism>
<dbReference type="GO" id="GO:0006047">
    <property type="term" value="P:UDP-N-acetylglucosamine metabolic process"/>
    <property type="evidence" value="ECO:0007669"/>
    <property type="project" value="InterPro"/>
</dbReference>
<dbReference type="InterPro" id="IPR020004">
    <property type="entry name" value="UDP-GlcNAc_Epase"/>
</dbReference>
<sequence>MMKKILFVTGTRADFGKIKSLMDVVESSENFELHLLVTGMHMMWLYGSTYKEVKKQNYTNVYFMSNQHKNEPMDAVLANTMIILSRLTDAVEPDMIVVHGDRIEALAGAIVGALNHIRVCHIEGGELSGTIDDSIRHSITKLSHIHMVANEEAKYRLMQLGEAVSSIFVIGSPDLDIMNSTKLPTLLEAKSKYSIDFDEYGVVMFHPVTSEENEIDLYAENLFRALDALDKNYIVVYPNNDFGSAKILTVIKRYENNPKFKIFPSLSFESFLVILKNAQFIIGNSSAGIREAPFYGLPSINIGTRQNARFKGETVINCDYEEVSIINAIKSISRERLERSTHFGEGNSTELFEKFLNGQELWSIPVQKVFVDIKP</sequence>
<dbReference type="Pfam" id="PF02350">
    <property type="entry name" value="Epimerase_2"/>
    <property type="match status" value="1"/>
</dbReference>